<organism evidence="14 15">
    <name type="scientific">Pseudanabaena frigida</name>
    <dbReference type="NCBI Taxonomy" id="945775"/>
    <lineage>
        <taxon>Bacteria</taxon>
        <taxon>Bacillati</taxon>
        <taxon>Cyanobacteriota</taxon>
        <taxon>Cyanophyceae</taxon>
        <taxon>Pseudanabaenales</taxon>
        <taxon>Pseudanabaenaceae</taxon>
        <taxon>Pseudanabaena</taxon>
    </lineage>
</organism>
<dbReference type="SUPFAM" id="SSF49879">
    <property type="entry name" value="SMAD/FHA domain"/>
    <property type="match status" value="1"/>
</dbReference>
<feature type="domain" description="2Fe-2S ferredoxin-type" evidence="12">
    <location>
        <begin position="476"/>
        <end position="562"/>
    </location>
</feature>
<evidence type="ECO:0000313" key="14">
    <source>
        <dbReference type="EMBL" id="PZO42336.1"/>
    </source>
</evidence>
<dbReference type="Gene3D" id="2.60.200.20">
    <property type="match status" value="1"/>
</dbReference>
<dbReference type="InterPro" id="IPR017938">
    <property type="entry name" value="Riboflavin_synthase-like_b-brl"/>
</dbReference>
<keyword evidence="8" id="KW-0408">Iron</keyword>
<feature type="domain" description="FHA" evidence="11">
    <location>
        <begin position="30"/>
        <end position="79"/>
    </location>
</feature>
<proteinExistence type="predicted"/>
<dbReference type="InterPro" id="IPR001709">
    <property type="entry name" value="Flavoprot_Pyr_Nucl_cyt_Rdtase"/>
</dbReference>
<evidence type="ECO:0000256" key="4">
    <source>
        <dbReference type="ARBA" id="ARBA00022714"/>
    </source>
</evidence>
<dbReference type="GO" id="GO:0016491">
    <property type="term" value="F:oxidoreductase activity"/>
    <property type="evidence" value="ECO:0007669"/>
    <property type="project" value="UniProtKB-KW"/>
</dbReference>
<dbReference type="GO" id="GO:0046872">
    <property type="term" value="F:metal ion binding"/>
    <property type="evidence" value="ECO:0007669"/>
    <property type="project" value="UniProtKB-KW"/>
</dbReference>
<dbReference type="InterPro" id="IPR036010">
    <property type="entry name" value="2Fe-2S_ferredoxin-like_sf"/>
</dbReference>
<dbReference type="GO" id="GO:0051537">
    <property type="term" value="F:2 iron, 2 sulfur cluster binding"/>
    <property type="evidence" value="ECO:0007669"/>
    <property type="project" value="UniProtKB-KW"/>
</dbReference>
<dbReference type="AlphaFoldDB" id="A0A2W4WBT3"/>
<evidence type="ECO:0000256" key="10">
    <source>
        <dbReference type="SAM" id="MobiDB-lite"/>
    </source>
</evidence>
<reference evidence="14 15" key="2">
    <citation type="submission" date="2018-06" db="EMBL/GenBank/DDBJ databases">
        <title>Metagenomic assembly of (sub)arctic Cyanobacteria and their associated microbiome from non-axenic cultures.</title>
        <authorList>
            <person name="Baurain D."/>
        </authorList>
    </citation>
    <scope>NUCLEOTIDE SEQUENCE [LARGE SCALE GENOMIC DNA]</scope>
    <source>
        <strain evidence="14">ULC066bin1</strain>
    </source>
</reference>
<dbReference type="InterPro" id="IPR001433">
    <property type="entry name" value="OxRdtase_FAD/NAD-bd"/>
</dbReference>
<dbReference type="CDD" id="cd06215">
    <property type="entry name" value="FNR_iron_sulfur_binding_1"/>
    <property type="match status" value="1"/>
</dbReference>
<comment type="cofactor">
    <cofactor evidence="1">
        <name>FAD</name>
        <dbReference type="ChEBI" id="CHEBI:57692"/>
    </cofactor>
</comment>
<dbReference type="InterPro" id="IPR000253">
    <property type="entry name" value="FHA_dom"/>
</dbReference>
<dbReference type="SUPFAM" id="SSF52343">
    <property type="entry name" value="Ferredoxin reductase-like, C-terminal NADP-linked domain"/>
    <property type="match status" value="1"/>
</dbReference>
<dbReference type="Gene3D" id="3.10.20.30">
    <property type="match status" value="1"/>
</dbReference>
<sequence length="562" mass="61584">MLKLRIFNTQIPKELESVCLSTETSPKKDFLIGRAPHCDVLLDSSTVSREHGKISFEANQYHFIDLDSTNGSLVNDIQLEPLHVVQLSAADIIQLGDFAVLIEDISHLSSSGKSSEDEEDPTEPSLIHPISSASAEKSSSDRPAEVAKDRAADPSQYMPLACLDPKQIERWTKGNLALNCIKIIEETADVKTFCFVTNPPNLFTYKAGQFLTLELDINGAEVLRSYSISSSPSRPHSLEITVKRVPSSNPEDPSIPAGLVSNWLHDHLKVGSQIQASGAFGKFSCFEYPSQKLLFLSAGSGITPMMSMSRWIYDTHSDCDVVFFHCAKSPEDIIYRQELEMMAARSPKFHLAVTVTRPTPQQSWMGIRGRLTPAMLEMIAPDWRDRMVFVCGPESFMQSTKSLLEGIGFPMQQYHEESFGGAKKSSKPAKDEPLASAPSPAFGIKAWLGKLQLPQESMPVASRSPNTPKVSKATAATVVFTKSGKEIPCDGEESILEIAEQAGVKIRNSCRVGSCGSCKKVKLEGEVKMEGYDEEALEPSEVAAGYILCCVAFPRGKVAIEV</sequence>
<dbReference type="Pfam" id="PF00175">
    <property type="entry name" value="NAD_binding_1"/>
    <property type="match status" value="1"/>
</dbReference>
<dbReference type="Proteomes" id="UP000249467">
    <property type="component" value="Unassembled WGS sequence"/>
</dbReference>
<protein>
    <recommendedName>
        <fullName evidence="2">Ferredoxin--NADP reductase</fullName>
    </recommendedName>
</protein>
<keyword evidence="4" id="KW-0001">2Fe-2S</keyword>
<evidence type="ECO:0000256" key="7">
    <source>
        <dbReference type="ARBA" id="ARBA00023002"/>
    </source>
</evidence>
<dbReference type="CDD" id="cd00060">
    <property type="entry name" value="FHA"/>
    <property type="match status" value="1"/>
</dbReference>
<evidence type="ECO:0000256" key="1">
    <source>
        <dbReference type="ARBA" id="ARBA00001974"/>
    </source>
</evidence>
<dbReference type="Pfam" id="PF00970">
    <property type="entry name" value="FAD_binding_6"/>
    <property type="match status" value="1"/>
</dbReference>
<feature type="compositionally biased region" description="Basic and acidic residues" evidence="10">
    <location>
        <begin position="138"/>
        <end position="151"/>
    </location>
</feature>
<dbReference type="PROSITE" id="PS51085">
    <property type="entry name" value="2FE2S_FER_2"/>
    <property type="match status" value="1"/>
</dbReference>
<keyword evidence="7" id="KW-0560">Oxidoreductase</keyword>
<evidence type="ECO:0000313" key="15">
    <source>
        <dbReference type="Proteomes" id="UP000249467"/>
    </source>
</evidence>
<accession>A0A2W4WBT3</accession>
<dbReference type="CDD" id="cd00207">
    <property type="entry name" value="fer2"/>
    <property type="match status" value="1"/>
</dbReference>
<evidence type="ECO:0000256" key="2">
    <source>
        <dbReference type="ARBA" id="ARBA00013903"/>
    </source>
</evidence>
<dbReference type="InterPro" id="IPR008984">
    <property type="entry name" value="SMAD_FHA_dom_sf"/>
</dbReference>
<dbReference type="InterPro" id="IPR050415">
    <property type="entry name" value="MRET"/>
</dbReference>
<evidence type="ECO:0000256" key="8">
    <source>
        <dbReference type="ARBA" id="ARBA00023004"/>
    </source>
</evidence>
<keyword evidence="9" id="KW-0411">Iron-sulfur</keyword>
<dbReference type="SMART" id="SM00240">
    <property type="entry name" value="FHA"/>
    <property type="match status" value="1"/>
</dbReference>
<gene>
    <name evidence="14" type="ORF">DCF19_07005</name>
</gene>
<dbReference type="Gene3D" id="3.40.50.80">
    <property type="entry name" value="Nucleotide-binding domain of ferredoxin-NADP reductase (FNR) module"/>
    <property type="match status" value="1"/>
</dbReference>
<keyword evidence="3" id="KW-0285">Flavoprotein</keyword>
<dbReference type="EMBL" id="QBML01000007">
    <property type="protein sequence ID" value="PZO42336.1"/>
    <property type="molecule type" value="Genomic_DNA"/>
</dbReference>
<feature type="domain" description="FAD-binding FR-type" evidence="13">
    <location>
        <begin position="173"/>
        <end position="286"/>
    </location>
</feature>
<dbReference type="InterPro" id="IPR039261">
    <property type="entry name" value="FNR_nucleotide-bd"/>
</dbReference>
<dbReference type="InterPro" id="IPR001041">
    <property type="entry name" value="2Fe-2S_ferredoxin-type"/>
</dbReference>
<reference evidence="14 15" key="1">
    <citation type="submission" date="2018-04" db="EMBL/GenBank/DDBJ databases">
        <authorList>
            <person name="Go L.Y."/>
            <person name="Mitchell J.A."/>
        </authorList>
    </citation>
    <scope>NUCLEOTIDE SEQUENCE [LARGE SCALE GENOMIC DNA]</scope>
    <source>
        <strain evidence="14">ULC066bin1</strain>
    </source>
</reference>
<name>A0A2W4WBT3_9CYAN</name>
<feature type="region of interest" description="Disordered" evidence="10">
    <location>
        <begin position="418"/>
        <end position="437"/>
    </location>
</feature>
<dbReference type="InterPro" id="IPR012675">
    <property type="entry name" value="Beta-grasp_dom_sf"/>
</dbReference>
<evidence type="ECO:0000256" key="5">
    <source>
        <dbReference type="ARBA" id="ARBA00022723"/>
    </source>
</evidence>
<evidence type="ECO:0000256" key="6">
    <source>
        <dbReference type="ARBA" id="ARBA00022827"/>
    </source>
</evidence>
<dbReference type="PRINTS" id="PR00371">
    <property type="entry name" value="FPNCR"/>
</dbReference>
<dbReference type="SUPFAM" id="SSF63380">
    <property type="entry name" value="Riboflavin synthase domain-like"/>
    <property type="match status" value="1"/>
</dbReference>
<keyword evidence="5" id="KW-0479">Metal-binding</keyword>
<dbReference type="SUPFAM" id="SSF54292">
    <property type="entry name" value="2Fe-2S ferredoxin-like"/>
    <property type="match status" value="1"/>
</dbReference>
<evidence type="ECO:0000259" key="13">
    <source>
        <dbReference type="PROSITE" id="PS51384"/>
    </source>
</evidence>
<dbReference type="PROSITE" id="PS50006">
    <property type="entry name" value="FHA_DOMAIN"/>
    <property type="match status" value="1"/>
</dbReference>
<keyword evidence="6" id="KW-0274">FAD</keyword>
<dbReference type="PANTHER" id="PTHR47354">
    <property type="entry name" value="NADH OXIDOREDUCTASE HCR"/>
    <property type="match status" value="1"/>
</dbReference>
<comment type="caution">
    <text evidence="14">The sequence shown here is derived from an EMBL/GenBank/DDBJ whole genome shotgun (WGS) entry which is preliminary data.</text>
</comment>
<dbReference type="InterPro" id="IPR008333">
    <property type="entry name" value="Cbr1-like_FAD-bd_dom"/>
</dbReference>
<dbReference type="InterPro" id="IPR017927">
    <property type="entry name" value="FAD-bd_FR_type"/>
</dbReference>
<dbReference type="PANTHER" id="PTHR47354:SF6">
    <property type="entry name" value="NADH OXIDOREDUCTASE HCR"/>
    <property type="match status" value="1"/>
</dbReference>
<evidence type="ECO:0000256" key="3">
    <source>
        <dbReference type="ARBA" id="ARBA00022630"/>
    </source>
</evidence>
<dbReference type="PROSITE" id="PS51384">
    <property type="entry name" value="FAD_FR"/>
    <property type="match status" value="1"/>
</dbReference>
<dbReference type="PRINTS" id="PR00406">
    <property type="entry name" value="CYTB5RDTASE"/>
</dbReference>
<dbReference type="PROSITE" id="PS00197">
    <property type="entry name" value="2FE2S_FER_1"/>
    <property type="match status" value="1"/>
</dbReference>
<evidence type="ECO:0000259" key="11">
    <source>
        <dbReference type="PROSITE" id="PS50006"/>
    </source>
</evidence>
<feature type="region of interest" description="Disordered" evidence="10">
    <location>
        <begin position="110"/>
        <end position="151"/>
    </location>
</feature>
<dbReference type="Gene3D" id="2.40.30.10">
    <property type="entry name" value="Translation factors"/>
    <property type="match status" value="1"/>
</dbReference>
<dbReference type="InterPro" id="IPR006058">
    <property type="entry name" value="2Fe2S_fd_BS"/>
</dbReference>
<evidence type="ECO:0000259" key="12">
    <source>
        <dbReference type="PROSITE" id="PS51085"/>
    </source>
</evidence>
<evidence type="ECO:0000256" key="9">
    <source>
        <dbReference type="ARBA" id="ARBA00023014"/>
    </source>
</evidence>
<dbReference type="Pfam" id="PF00498">
    <property type="entry name" value="FHA"/>
    <property type="match status" value="1"/>
</dbReference>
<dbReference type="Pfam" id="PF00111">
    <property type="entry name" value="Fer2"/>
    <property type="match status" value="1"/>
</dbReference>